<dbReference type="InterPro" id="IPR001623">
    <property type="entry name" value="DnaJ_domain"/>
</dbReference>
<name>A0AAW1LMN2_SAPOF</name>
<dbReference type="InterPro" id="IPR036869">
    <property type="entry name" value="J_dom_sf"/>
</dbReference>
<evidence type="ECO:0000259" key="2">
    <source>
        <dbReference type="PROSITE" id="PS50076"/>
    </source>
</evidence>
<organism evidence="3 4">
    <name type="scientific">Saponaria officinalis</name>
    <name type="common">Common soapwort</name>
    <name type="synonym">Lychnis saponaria</name>
    <dbReference type="NCBI Taxonomy" id="3572"/>
    <lineage>
        <taxon>Eukaryota</taxon>
        <taxon>Viridiplantae</taxon>
        <taxon>Streptophyta</taxon>
        <taxon>Embryophyta</taxon>
        <taxon>Tracheophyta</taxon>
        <taxon>Spermatophyta</taxon>
        <taxon>Magnoliopsida</taxon>
        <taxon>eudicotyledons</taxon>
        <taxon>Gunneridae</taxon>
        <taxon>Pentapetalae</taxon>
        <taxon>Caryophyllales</taxon>
        <taxon>Caryophyllaceae</taxon>
        <taxon>Caryophylleae</taxon>
        <taxon>Saponaria</taxon>
    </lineage>
</organism>
<dbReference type="GO" id="GO:0005737">
    <property type="term" value="C:cytoplasm"/>
    <property type="evidence" value="ECO:0007669"/>
    <property type="project" value="TreeGrafter"/>
</dbReference>
<keyword evidence="4" id="KW-1185">Reference proteome</keyword>
<dbReference type="SUPFAM" id="SSF46565">
    <property type="entry name" value="Chaperone J-domain"/>
    <property type="match status" value="1"/>
</dbReference>
<dbReference type="Proteomes" id="UP001443914">
    <property type="component" value="Unassembled WGS sequence"/>
</dbReference>
<sequence length="298" mass="33873">MIMQRGFAPPSSQFKTTKSPIFSHHQNHSFPTTIIFYPIPNFHLQSQFLCLNYTPLLRCCYGGKKVGNFDKKLPKFRKLRNKQRCRFTASARETPYDVLGVSSSATVNDIKRAYRKLALKYHPDVNKEPNAQEKFMRIKHAYNTLLSSNGRKKYDSGSRASDASYSSAGRSRSSSEDENFYGFGDFLRDAQSTFGDFFRDLQEEFQNWEANAASQGKPKGLWEELADIGEEFVEFLEKELNITDEDTDEKQSRKDSSESFGGQRGNNVDNKAGEGNGIMESIDEIEATLAKLKKELGL</sequence>
<dbReference type="GO" id="GO:0042026">
    <property type="term" value="P:protein refolding"/>
    <property type="evidence" value="ECO:0007669"/>
    <property type="project" value="TreeGrafter"/>
</dbReference>
<dbReference type="PROSITE" id="PS50076">
    <property type="entry name" value="DNAJ_2"/>
    <property type="match status" value="1"/>
</dbReference>
<dbReference type="CDD" id="cd06257">
    <property type="entry name" value="DnaJ"/>
    <property type="match status" value="1"/>
</dbReference>
<dbReference type="AlphaFoldDB" id="A0AAW1LMN2"/>
<dbReference type="Pfam" id="PF00226">
    <property type="entry name" value="DnaJ"/>
    <property type="match status" value="1"/>
</dbReference>
<dbReference type="EMBL" id="JBDFQZ010000004">
    <property type="protein sequence ID" value="KAK9734791.1"/>
    <property type="molecule type" value="Genomic_DNA"/>
</dbReference>
<dbReference type="PRINTS" id="PR00625">
    <property type="entry name" value="JDOMAIN"/>
</dbReference>
<dbReference type="PANTHER" id="PTHR43096:SF61">
    <property type="entry name" value="CHAPERONE DNAJ-DOMAIN SUPERFAMILY PROTEIN"/>
    <property type="match status" value="1"/>
</dbReference>
<evidence type="ECO:0000256" key="1">
    <source>
        <dbReference type="SAM" id="MobiDB-lite"/>
    </source>
</evidence>
<comment type="caution">
    <text evidence="3">The sequence shown here is derived from an EMBL/GenBank/DDBJ whole genome shotgun (WGS) entry which is preliminary data.</text>
</comment>
<dbReference type="GO" id="GO:0051082">
    <property type="term" value="F:unfolded protein binding"/>
    <property type="evidence" value="ECO:0007669"/>
    <property type="project" value="TreeGrafter"/>
</dbReference>
<evidence type="ECO:0000313" key="4">
    <source>
        <dbReference type="Proteomes" id="UP001443914"/>
    </source>
</evidence>
<feature type="region of interest" description="Disordered" evidence="1">
    <location>
        <begin position="243"/>
        <end position="277"/>
    </location>
</feature>
<proteinExistence type="predicted"/>
<feature type="compositionally biased region" description="Low complexity" evidence="1">
    <location>
        <begin position="157"/>
        <end position="172"/>
    </location>
</feature>
<feature type="region of interest" description="Disordered" evidence="1">
    <location>
        <begin position="152"/>
        <end position="177"/>
    </location>
</feature>
<protein>
    <recommendedName>
        <fullName evidence="2">J domain-containing protein</fullName>
    </recommendedName>
</protein>
<accession>A0AAW1LMN2</accession>
<dbReference type="Gene3D" id="1.10.287.110">
    <property type="entry name" value="DnaJ domain"/>
    <property type="match status" value="1"/>
</dbReference>
<evidence type="ECO:0000313" key="3">
    <source>
        <dbReference type="EMBL" id="KAK9734791.1"/>
    </source>
</evidence>
<dbReference type="PANTHER" id="PTHR43096">
    <property type="entry name" value="DNAJ HOMOLOG 1, MITOCHONDRIAL-RELATED"/>
    <property type="match status" value="1"/>
</dbReference>
<reference evidence="3" key="1">
    <citation type="submission" date="2024-03" db="EMBL/GenBank/DDBJ databases">
        <title>WGS assembly of Saponaria officinalis var. Norfolk2.</title>
        <authorList>
            <person name="Jenkins J."/>
            <person name="Shu S."/>
            <person name="Grimwood J."/>
            <person name="Barry K."/>
            <person name="Goodstein D."/>
            <person name="Schmutz J."/>
            <person name="Leebens-Mack J."/>
            <person name="Osbourn A."/>
        </authorList>
    </citation>
    <scope>NUCLEOTIDE SEQUENCE [LARGE SCALE GENOMIC DNA]</scope>
    <source>
        <strain evidence="3">JIC</strain>
    </source>
</reference>
<gene>
    <name evidence="3" type="ORF">RND81_04G163300</name>
</gene>
<dbReference type="SMART" id="SM00271">
    <property type="entry name" value="DnaJ"/>
    <property type="match status" value="1"/>
</dbReference>
<feature type="domain" description="J" evidence="2">
    <location>
        <begin position="94"/>
        <end position="158"/>
    </location>
</feature>